<keyword evidence="6 10" id="KW-0573">Peptidoglycan synthesis</keyword>
<comment type="caution">
    <text evidence="10">Lacks conserved residue(s) required for the propagation of feature annotation.</text>
</comment>
<dbReference type="CDD" id="cd03785">
    <property type="entry name" value="GT28_MurG"/>
    <property type="match status" value="1"/>
</dbReference>
<keyword evidence="1 10" id="KW-1003">Cell membrane</keyword>
<keyword evidence="9 10" id="KW-0961">Cell wall biogenesis/degradation</keyword>
<keyword evidence="3 10" id="KW-0328">Glycosyltransferase</keyword>
<dbReference type="Gene3D" id="3.40.50.2000">
    <property type="entry name" value="Glycogen Phosphorylase B"/>
    <property type="match status" value="2"/>
</dbReference>
<evidence type="ECO:0000256" key="3">
    <source>
        <dbReference type="ARBA" id="ARBA00022676"/>
    </source>
</evidence>
<feature type="domain" description="Glycosyltransferase family 28 N-terminal" evidence="12">
    <location>
        <begin position="9"/>
        <end position="116"/>
    </location>
</feature>
<comment type="caution">
    <text evidence="14">The sequence shown here is derived from an EMBL/GenBank/DDBJ whole genome shotgun (WGS) entry which is preliminary data.</text>
</comment>
<comment type="similarity">
    <text evidence="10">Belongs to the glycosyltransferase 28 family. MurG subfamily.</text>
</comment>
<comment type="function">
    <text evidence="10">Cell wall formation. Catalyzes the transfer of a GlcNAc subunit on undecaprenyl-pyrophosphoryl-MurNAc-pentapeptide (lipid intermediate I) to form undecaprenyl-pyrophosphoryl-MurNAc-(pentapeptide)GlcNAc (lipid intermediate II).</text>
</comment>
<evidence type="ECO:0000259" key="13">
    <source>
        <dbReference type="Pfam" id="PF04101"/>
    </source>
</evidence>
<evidence type="ECO:0000313" key="14">
    <source>
        <dbReference type="EMBL" id="OIP98038.1"/>
    </source>
</evidence>
<dbReference type="InterPro" id="IPR007235">
    <property type="entry name" value="Glyco_trans_28_C"/>
</dbReference>
<feature type="binding site" evidence="10">
    <location>
        <position position="139"/>
    </location>
    <ligand>
        <name>UDP-N-acetyl-alpha-D-glucosamine</name>
        <dbReference type="ChEBI" id="CHEBI:57705"/>
    </ligand>
</feature>
<reference evidence="14 15" key="1">
    <citation type="journal article" date="2016" name="Environ. Microbiol.">
        <title>Genomic resolution of a cold subsurface aquifer community provides metabolic insights for novel microbes adapted to high CO concentrations.</title>
        <authorList>
            <person name="Probst A.J."/>
            <person name="Castelle C.J."/>
            <person name="Singh A."/>
            <person name="Brown C.T."/>
            <person name="Anantharaman K."/>
            <person name="Sharon I."/>
            <person name="Hug L.A."/>
            <person name="Burstein D."/>
            <person name="Emerson J.B."/>
            <person name="Thomas B.C."/>
            <person name="Banfield J.F."/>
        </authorList>
    </citation>
    <scope>NUCLEOTIDE SEQUENCE [LARGE SCALE GENOMIC DNA]</scope>
    <source>
        <strain evidence="14">CG2_30_54_11</strain>
    </source>
</reference>
<evidence type="ECO:0000256" key="10">
    <source>
        <dbReference type="HAMAP-Rule" id="MF_00033"/>
    </source>
</evidence>
<accession>A0A1J5J0J3</accession>
<dbReference type="EC" id="2.4.1.227" evidence="10"/>
<evidence type="ECO:0000256" key="1">
    <source>
        <dbReference type="ARBA" id="ARBA00022475"/>
    </source>
</evidence>
<keyword evidence="8 10" id="KW-0131">Cell cycle</keyword>
<dbReference type="GO" id="GO:0050511">
    <property type="term" value="F:undecaprenyldiphospho-muramoylpentapeptide beta-N-acetylglucosaminyltransferase activity"/>
    <property type="evidence" value="ECO:0007669"/>
    <property type="project" value="UniProtKB-UniRule"/>
</dbReference>
<evidence type="ECO:0000256" key="2">
    <source>
        <dbReference type="ARBA" id="ARBA00022618"/>
    </source>
</evidence>
<feature type="transmembrane region" description="Helical" evidence="11">
    <location>
        <begin position="39"/>
        <end position="62"/>
    </location>
</feature>
<sequence>MRLPWEWLYIGSKKGVEARVIPARGIPCAFILTGKLRRYFSLATLAAPFLITIGIIQAWVVLRKFKPHAVFCSGGYVSFPVAWAARLSRIPVIMHEQTVSMGLSNRLISRFARKILLSYPSTVSQCERGVCAVVGNPVRPSLLNGDKEKGLSLLGFTGREPVVLVLGGAQGCHFLNNAILTEISKWLEMCQLVIATGENPDLHLWKTRESQLSTSQRRNLRIFPYISDELGDILKAADLVISRSGAGTIAELIAVGKPGILVPLPQSAGGEQKKNAQLLEKAGGAIVLDQAGTSPEMLFSTVQGLLGDHERLQTMVEGVATISSGDSAMRIIGEIMTVVSSGRHL</sequence>
<comment type="catalytic activity">
    <reaction evidence="10">
        <text>di-trans,octa-cis-undecaprenyl diphospho-N-acetyl-alpha-D-muramoyl-L-alanyl-D-glutamyl-meso-2,6-diaminopimeloyl-D-alanyl-D-alanine + UDP-N-acetyl-alpha-D-glucosamine = di-trans,octa-cis-undecaprenyl diphospho-[N-acetyl-alpha-D-glucosaminyl-(1-&gt;4)]-N-acetyl-alpha-D-muramoyl-L-alanyl-D-glutamyl-meso-2,6-diaminopimeloyl-D-alanyl-D-alanine + UDP + H(+)</text>
        <dbReference type="Rhea" id="RHEA:31227"/>
        <dbReference type="ChEBI" id="CHEBI:15378"/>
        <dbReference type="ChEBI" id="CHEBI:57705"/>
        <dbReference type="ChEBI" id="CHEBI:58223"/>
        <dbReference type="ChEBI" id="CHEBI:61387"/>
        <dbReference type="ChEBI" id="CHEBI:61388"/>
        <dbReference type="EC" id="2.4.1.227"/>
    </reaction>
</comment>
<dbReference type="GO" id="GO:0005975">
    <property type="term" value="P:carbohydrate metabolic process"/>
    <property type="evidence" value="ECO:0007669"/>
    <property type="project" value="InterPro"/>
</dbReference>
<dbReference type="InterPro" id="IPR004276">
    <property type="entry name" value="GlycoTrans_28_N"/>
</dbReference>
<proteinExistence type="inferred from homology"/>
<evidence type="ECO:0000256" key="9">
    <source>
        <dbReference type="ARBA" id="ARBA00023316"/>
    </source>
</evidence>
<dbReference type="GO" id="GO:0008360">
    <property type="term" value="P:regulation of cell shape"/>
    <property type="evidence" value="ECO:0007669"/>
    <property type="project" value="UniProtKB-KW"/>
</dbReference>
<dbReference type="PANTHER" id="PTHR21015:SF22">
    <property type="entry name" value="GLYCOSYLTRANSFERASE"/>
    <property type="match status" value="1"/>
</dbReference>
<evidence type="ECO:0000256" key="8">
    <source>
        <dbReference type="ARBA" id="ARBA00023306"/>
    </source>
</evidence>
<keyword evidence="2 10" id="KW-0132">Cell division</keyword>
<evidence type="ECO:0000313" key="15">
    <source>
        <dbReference type="Proteomes" id="UP000183245"/>
    </source>
</evidence>
<feature type="binding site" evidence="10">
    <location>
        <position position="272"/>
    </location>
    <ligand>
        <name>UDP-N-acetyl-alpha-D-glucosamine</name>
        <dbReference type="ChEBI" id="CHEBI:57705"/>
    </ligand>
</feature>
<evidence type="ECO:0000256" key="5">
    <source>
        <dbReference type="ARBA" id="ARBA00022960"/>
    </source>
</evidence>
<dbReference type="GO" id="GO:0051991">
    <property type="term" value="F:UDP-N-acetyl-D-glucosamine:N-acetylmuramoyl-L-alanyl-D-glutamyl-meso-2,6-diaminopimelyl-D-alanyl-D-alanine-diphosphoundecaprenol 4-beta-N-acetylglucosaminlytransferase activity"/>
    <property type="evidence" value="ECO:0007669"/>
    <property type="project" value="RHEA"/>
</dbReference>
<keyword evidence="5 10" id="KW-0133">Cell shape</keyword>
<protein>
    <recommendedName>
        <fullName evidence="10">UDP-N-acetylglucosamine--N-acetylmuramyl-(pentapeptide) pyrophosphoryl-undecaprenol N-acetylglucosamine transferase</fullName>
        <ecNumber evidence="10">2.4.1.227</ecNumber>
    </recommendedName>
    <alternativeName>
        <fullName evidence="10">Undecaprenyl-PP-MurNAc-pentapeptide-UDPGlcNAc GlcNAc transferase</fullName>
    </alternativeName>
</protein>
<dbReference type="AlphaFoldDB" id="A0A1J5J0J3"/>
<keyword evidence="7 10" id="KW-0472">Membrane</keyword>
<gene>
    <name evidence="10" type="primary">murG</name>
    <name evidence="14" type="ORF">AUK40_02115</name>
</gene>
<evidence type="ECO:0000256" key="7">
    <source>
        <dbReference type="ARBA" id="ARBA00023136"/>
    </source>
</evidence>
<evidence type="ECO:0000256" key="6">
    <source>
        <dbReference type="ARBA" id="ARBA00022984"/>
    </source>
</evidence>
<dbReference type="Proteomes" id="UP000183245">
    <property type="component" value="Unassembled WGS sequence"/>
</dbReference>
<evidence type="ECO:0000256" key="4">
    <source>
        <dbReference type="ARBA" id="ARBA00022679"/>
    </source>
</evidence>
<keyword evidence="11" id="KW-0812">Transmembrane</keyword>
<dbReference type="GO" id="GO:0009252">
    <property type="term" value="P:peptidoglycan biosynthetic process"/>
    <property type="evidence" value="ECO:0007669"/>
    <property type="project" value="UniProtKB-UniRule"/>
</dbReference>
<evidence type="ECO:0000259" key="12">
    <source>
        <dbReference type="Pfam" id="PF03033"/>
    </source>
</evidence>
<evidence type="ECO:0000256" key="11">
    <source>
        <dbReference type="SAM" id="Phobius"/>
    </source>
</evidence>
<dbReference type="PANTHER" id="PTHR21015">
    <property type="entry name" value="UDP-N-ACETYLGLUCOSAMINE--N-ACETYLMURAMYL-(PENTAPEPTIDE) PYROPHOSPHORYL-UNDECAPRENOL N-ACETYLGLUCOSAMINE TRANSFERASE 1"/>
    <property type="match status" value="1"/>
</dbReference>
<dbReference type="GO" id="GO:0051301">
    <property type="term" value="P:cell division"/>
    <property type="evidence" value="ECO:0007669"/>
    <property type="project" value="UniProtKB-KW"/>
</dbReference>
<dbReference type="UniPathway" id="UPA00219"/>
<dbReference type="GO" id="GO:0071555">
    <property type="term" value="P:cell wall organization"/>
    <property type="evidence" value="ECO:0007669"/>
    <property type="project" value="UniProtKB-KW"/>
</dbReference>
<dbReference type="Pfam" id="PF04101">
    <property type="entry name" value="Glyco_tran_28_C"/>
    <property type="match status" value="1"/>
</dbReference>
<dbReference type="InterPro" id="IPR006009">
    <property type="entry name" value="GlcNAc_MurG"/>
</dbReference>
<dbReference type="HAMAP" id="MF_00033">
    <property type="entry name" value="MurG"/>
    <property type="match status" value="1"/>
</dbReference>
<dbReference type="GO" id="GO:0005886">
    <property type="term" value="C:plasma membrane"/>
    <property type="evidence" value="ECO:0007669"/>
    <property type="project" value="UniProtKB-SubCell"/>
</dbReference>
<dbReference type="EMBL" id="MNZT01000040">
    <property type="protein sequence ID" value="OIP98038.1"/>
    <property type="molecule type" value="Genomic_DNA"/>
</dbReference>
<comment type="pathway">
    <text evidence="10">Cell wall biogenesis; peptidoglycan biosynthesis.</text>
</comment>
<feature type="domain" description="Glycosyl transferase family 28 C-terminal" evidence="13">
    <location>
        <begin position="162"/>
        <end position="318"/>
    </location>
</feature>
<dbReference type="SUPFAM" id="SSF53756">
    <property type="entry name" value="UDP-Glycosyltransferase/glycogen phosphorylase"/>
    <property type="match status" value="1"/>
</dbReference>
<dbReference type="Pfam" id="PF03033">
    <property type="entry name" value="Glyco_transf_28"/>
    <property type="match status" value="1"/>
</dbReference>
<dbReference type="STRING" id="1817892.AUK40_02115"/>
<comment type="subcellular location">
    <subcellularLocation>
        <location evidence="10">Cell membrane</location>
        <topology evidence="10">Peripheral membrane protein</topology>
        <orientation evidence="10">Cytoplasmic side</orientation>
    </subcellularLocation>
</comment>
<name>A0A1J5J0J3_9BACT</name>
<keyword evidence="11" id="KW-1133">Transmembrane helix</keyword>
<keyword evidence="4 10" id="KW-0808">Transferase</keyword>
<organism evidence="14 15">
    <name type="scientific">Candidatus Wirthbacteria bacterium CG2_30_54_11</name>
    <dbReference type="NCBI Taxonomy" id="1817892"/>
    <lineage>
        <taxon>Bacteria</taxon>
        <taxon>Candidatus Wirthbacteria</taxon>
    </lineage>
</organism>